<evidence type="ECO:0000256" key="1">
    <source>
        <dbReference type="SAM" id="MobiDB-lite"/>
    </source>
</evidence>
<keyword evidence="2" id="KW-1133">Transmembrane helix</keyword>
<dbReference type="Proteomes" id="UP001153069">
    <property type="component" value="Unassembled WGS sequence"/>
</dbReference>
<dbReference type="OrthoDB" id="204261at2759"/>
<feature type="region of interest" description="Disordered" evidence="1">
    <location>
        <begin position="35"/>
        <end position="119"/>
    </location>
</feature>
<feature type="compositionally biased region" description="Low complexity" evidence="1">
    <location>
        <begin position="72"/>
        <end position="82"/>
    </location>
</feature>
<evidence type="ECO:0000256" key="3">
    <source>
        <dbReference type="SAM" id="SignalP"/>
    </source>
</evidence>
<feature type="compositionally biased region" description="Low complexity" evidence="1">
    <location>
        <begin position="35"/>
        <end position="45"/>
    </location>
</feature>
<keyword evidence="2" id="KW-0812">Transmembrane</keyword>
<feature type="compositionally biased region" description="Basic residues" evidence="1">
    <location>
        <begin position="46"/>
        <end position="56"/>
    </location>
</feature>
<evidence type="ECO:0000256" key="2">
    <source>
        <dbReference type="SAM" id="Phobius"/>
    </source>
</evidence>
<name>A0A9N8HSE8_9STRA</name>
<keyword evidence="2" id="KW-0472">Membrane</keyword>
<dbReference type="AlphaFoldDB" id="A0A9N8HSE8"/>
<proteinExistence type="predicted"/>
<feature type="signal peptide" evidence="3">
    <location>
        <begin position="1"/>
        <end position="21"/>
    </location>
</feature>
<feature type="transmembrane region" description="Helical" evidence="2">
    <location>
        <begin position="227"/>
        <end position="247"/>
    </location>
</feature>
<gene>
    <name evidence="4" type="ORF">SEMRO_1160_G247720.1</name>
</gene>
<comment type="caution">
    <text evidence="4">The sequence shown here is derived from an EMBL/GenBank/DDBJ whole genome shotgun (WGS) entry which is preliminary data.</text>
</comment>
<evidence type="ECO:0000313" key="5">
    <source>
        <dbReference type="Proteomes" id="UP001153069"/>
    </source>
</evidence>
<sequence length="259" mass="27540">MTRIVLGRVLLLSTALLAAESAFGFVANPRVVSHVSSSPSLLSPLHAKKKKGKKGAKGFGKTAEPAVAVEPTTISSDDSTSTPLEGSSPFLQSVEQGGSSSIPTVEVASSEPELPPEERAKKLLREQYGLRSLEEQRMADSINDQRQRMDELKKMAEKEDDIDIMAMLPAPLLKGIDTFLKLGVAICTTLFVTAGMGITAEAWSKTSGSPLPDNIDAFIVDVVEPNFTTGLLVLLGFSVSLGGFAALQLTSASSQYKEE</sequence>
<feature type="chain" id="PRO_5040392851" evidence="3">
    <location>
        <begin position="22"/>
        <end position="259"/>
    </location>
</feature>
<organism evidence="4 5">
    <name type="scientific">Seminavis robusta</name>
    <dbReference type="NCBI Taxonomy" id="568900"/>
    <lineage>
        <taxon>Eukaryota</taxon>
        <taxon>Sar</taxon>
        <taxon>Stramenopiles</taxon>
        <taxon>Ochrophyta</taxon>
        <taxon>Bacillariophyta</taxon>
        <taxon>Bacillariophyceae</taxon>
        <taxon>Bacillariophycidae</taxon>
        <taxon>Naviculales</taxon>
        <taxon>Naviculaceae</taxon>
        <taxon>Seminavis</taxon>
    </lineage>
</organism>
<feature type="compositionally biased region" description="Polar residues" evidence="1">
    <location>
        <begin position="83"/>
        <end position="103"/>
    </location>
</feature>
<reference evidence="4" key="1">
    <citation type="submission" date="2020-06" db="EMBL/GenBank/DDBJ databases">
        <authorList>
            <consortium name="Plant Systems Biology data submission"/>
        </authorList>
    </citation>
    <scope>NUCLEOTIDE SEQUENCE</scope>
    <source>
        <strain evidence="4">D6</strain>
    </source>
</reference>
<keyword evidence="3" id="KW-0732">Signal</keyword>
<keyword evidence="5" id="KW-1185">Reference proteome</keyword>
<dbReference type="EMBL" id="CAICTM010001158">
    <property type="protein sequence ID" value="CAB9521068.1"/>
    <property type="molecule type" value="Genomic_DNA"/>
</dbReference>
<accession>A0A9N8HSE8</accession>
<evidence type="ECO:0000313" key="4">
    <source>
        <dbReference type="EMBL" id="CAB9521068.1"/>
    </source>
</evidence>
<protein>
    <submittedName>
        <fullName evidence="4">Uncharacterized protein</fullName>
    </submittedName>
</protein>